<dbReference type="VEuPathDB" id="FungiDB:PC110_g11582"/>
<feature type="region of interest" description="Disordered" evidence="1">
    <location>
        <begin position="32"/>
        <end position="123"/>
    </location>
</feature>
<dbReference type="Proteomes" id="UP000697107">
    <property type="component" value="Unassembled WGS sequence"/>
</dbReference>
<dbReference type="EMBL" id="RCMV01000190">
    <property type="protein sequence ID" value="KAG3222188.1"/>
    <property type="molecule type" value="Genomic_DNA"/>
</dbReference>
<evidence type="ECO:0000313" key="8">
    <source>
        <dbReference type="Proteomes" id="UP000251314"/>
    </source>
</evidence>
<dbReference type="Proteomes" id="UP000760860">
    <property type="component" value="Unassembled WGS sequence"/>
</dbReference>
<proteinExistence type="predicted"/>
<sequence length="291" mass="31388">MPANSPFSSFSPSPLSPPQAVLDLRVRAASSTLTSFSPSTLSQPDTVVDLRICPSPISDGSTKACGADQTESDHEEEQPSDFGGDFGSNYAEQESNTDADESPSYGSATAEPPTLRERRVRQRFGPEEDYLLVVQVNGDAPYTAKQGEVNMQWQPVADKLNGSPNFLMRPIKGATAKARFKTLLAKHRSWEAKSATKSGTDESETPFIRAMTELMSNVDDYEAQREKDAAAKLGEQRAKVHSGEVVQQAAIARIHLGKRNSPSDGAADKDGDGQLSPVNLRPSKFAKGADE</sequence>
<gene>
    <name evidence="7" type="ORF">PC110_g11582</name>
    <name evidence="2" type="ORF">PC113_g7182</name>
    <name evidence="3" type="ORF">PC115_g6911</name>
    <name evidence="4" type="ORF">PC117_g8104</name>
    <name evidence="5" type="ORF">PC118_g6675</name>
    <name evidence="6" type="ORF">PC129_g7096</name>
</gene>
<protein>
    <submittedName>
        <fullName evidence="7">Uncharacterized protein</fullName>
    </submittedName>
</protein>
<feature type="compositionally biased region" description="Low complexity" evidence="1">
    <location>
        <begin position="32"/>
        <end position="42"/>
    </location>
</feature>
<reference evidence="2" key="2">
    <citation type="submission" date="2018-10" db="EMBL/GenBank/DDBJ databases">
        <title>Effector identification in a new, highly contiguous assembly of the strawberry crown rot pathogen Phytophthora cactorum.</title>
        <authorList>
            <person name="Armitage A.D."/>
            <person name="Nellist C.F."/>
            <person name="Bates H."/>
            <person name="Vickerstaff R.J."/>
            <person name="Harrison R.J."/>
        </authorList>
    </citation>
    <scope>NUCLEOTIDE SEQUENCE</scope>
    <source>
        <strain evidence="2">15-7</strain>
        <strain evidence="3">4032</strain>
        <strain evidence="4">4040</strain>
        <strain evidence="5">P415</strain>
        <strain evidence="6">P421</strain>
    </source>
</reference>
<evidence type="ECO:0000313" key="6">
    <source>
        <dbReference type="EMBL" id="KAG3222188.1"/>
    </source>
</evidence>
<organism evidence="7 8">
    <name type="scientific">Phytophthora cactorum</name>
    <dbReference type="NCBI Taxonomy" id="29920"/>
    <lineage>
        <taxon>Eukaryota</taxon>
        <taxon>Sar</taxon>
        <taxon>Stramenopiles</taxon>
        <taxon>Oomycota</taxon>
        <taxon>Peronosporomycetes</taxon>
        <taxon>Peronosporales</taxon>
        <taxon>Peronosporaceae</taxon>
        <taxon>Phytophthora</taxon>
    </lineage>
</organism>
<dbReference type="Proteomes" id="UP000735874">
    <property type="component" value="Unassembled WGS sequence"/>
</dbReference>
<name>A0A329S521_9STRA</name>
<dbReference type="EMBL" id="RCMI01000159">
    <property type="protein sequence ID" value="KAG2929312.1"/>
    <property type="molecule type" value="Genomic_DNA"/>
</dbReference>
<evidence type="ECO:0000313" key="7">
    <source>
        <dbReference type="EMBL" id="RAW32074.1"/>
    </source>
</evidence>
<evidence type="ECO:0000313" key="5">
    <source>
        <dbReference type="EMBL" id="KAG2988478.1"/>
    </source>
</evidence>
<evidence type="ECO:0000256" key="1">
    <source>
        <dbReference type="SAM" id="MobiDB-lite"/>
    </source>
</evidence>
<evidence type="ECO:0000313" key="4">
    <source>
        <dbReference type="EMBL" id="KAG2945861.1"/>
    </source>
</evidence>
<dbReference type="Proteomes" id="UP000736787">
    <property type="component" value="Unassembled WGS sequence"/>
</dbReference>
<accession>A0A329S521</accession>
<dbReference type="PANTHER" id="PTHR37558">
    <property type="entry name" value="HTH CENPB-TYPE DOMAIN-CONTAINING PROTEIN"/>
    <property type="match status" value="1"/>
</dbReference>
<dbReference type="Proteomes" id="UP000774804">
    <property type="component" value="Unassembled WGS sequence"/>
</dbReference>
<dbReference type="EMBL" id="MJFZ01000293">
    <property type="protein sequence ID" value="RAW32074.1"/>
    <property type="molecule type" value="Genomic_DNA"/>
</dbReference>
<dbReference type="OrthoDB" id="128386at2759"/>
<dbReference type="AlphaFoldDB" id="A0A329S521"/>
<reference evidence="7 8" key="1">
    <citation type="submission" date="2018-01" db="EMBL/GenBank/DDBJ databases">
        <title>Draft genome of the strawberry crown rot pathogen Phytophthora cactorum.</title>
        <authorList>
            <person name="Armitage A.D."/>
            <person name="Lysoe E."/>
            <person name="Nellist C.F."/>
            <person name="Harrison R.J."/>
            <person name="Brurberg M.B."/>
        </authorList>
    </citation>
    <scope>NUCLEOTIDE SEQUENCE [LARGE SCALE GENOMIC DNA]</scope>
    <source>
        <strain evidence="7 8">10300</strain>
    </source>
</reference>
<dbReference type="PANTHER" id="PTHR37558:SF1">
    <property type="entry name" value="HTH CENPB-TYPE DOMAIN-CONTAINING PROTEIN"/>
    <property type="match status" value="1"/>
</dbReference>
<comment type="caution">
    <text evidence="7">The sequence shown here is derived from an EMBL/GenBank/DDBJ whole genome shotgun (WGS) entry which is preliminary data.</text>
</comment>
<evidence type="ECO:0000313" key="3">
    <source>
        <dbReference type="EMBL" id="KAG2929312.1"/>
    </source>
</evidence>
<dbReference type="EMBL" id="RCML01000152">
    <property type="protein sequence ID" value="KAG2988478.1"/>
    <property type="molecule type" value="Genomic_DNA"/>
</dbReference>
<feature type="region of interest" description="Disordered" evidence="1">
    <location>
        <begin position="253"/>
        <end position="291"/>
    </location>
</feature>
<dbReference type="Proteomes" id="UP000251314">
    <property type="component" value="Unassembled WGS sequence"/>
</dbReference>
<dbReference type="EMBL" id="RCMK01000172">
    <property type="protein sequence ID" value="KAG2945861.1"/>
    <property type="molecule type" value="Genomic_DNA"/>
</dbReference>
<keyword evidence="8" id="KW-1185">Reference proteome</keyword>
<dbReference type="EMBL" id="RCMG01000155">
    <property type="protein sequence ID" value="KAG2861409.1"/>
    <property type="molecule type" value="Genomic_DNA"/>
</dbReference>
<evidence type="ECO:0000313" key="2">
    <source>
        <dbReference type="EMBL" id="KAG2861409.1"/>
    </source>
</evidence>